<dbReference type="Proteomes" id="UP001459714">
    <property type="component" value="Unassembled WGS sequence"/>
</dbReference>
<evidence type="ECO:0000313" key="1">
    <source>
        <dbReference type="EMBL" id="MEL3959689.1"/>
    </source>
</evidence>
<name>A0ABU9K556_9BACI</name>
<dbReference type="RefSeq" id="WP_342021267.1">
    <property type="nucleotide sequence ID" value="NZ_JBBYAK010000004.1"/>
</dbReference>
<evidence type="ECO:0008006" key="3">
    <source>
        <dbReference type="Google" id="ProtNLM"/>
    </source>
</evidence>
<gene>
    <name evidence="1" type="ORF">NST17_21275</name>
</gene>
<comment type="caution">
    <text evidence="1">The sequence shown here is derived from an EMBL/GenBank/DDBJ whole genome shotgun (WGS) entry which is preliminary data.</text>
</comment>
<reference evidence="1 2" key="1">
    <citation type="submission" date="2024-03" db="EMBL/GenBank/DDBJ databases">
        <title>Bacilli Hybrid Assemblies.</title>
        <authorList>
            <person name="Kovac J."/>
        </authorList>
    </citation>
    <scope>NUCLEOTIDE SEQUENCE [LARGE SCALE GENOMIC DNA]</scope>
    <source>
        <strain evidence="1 2">FSL M8-0022</strain>
    </source>
</reference>
<accession>A0ABU9K556</accession>
<dbReference type="EMBL" id="JBBYAK010000004">
    <property type="protein sequence ID" value="MEL3959689.1"/>
    <property type="molecule type" value="Genomic_DNA"/>
</dbReference>
<protein>
    <recommendedName>
        <fullName evidence="3">GntR family transcriptional regulator</fullName>
    </recommendedName>
</protein>
<sequence>MKQDRKIIFIEGPLIEKVKRDAQIHLIKIAKRNIENGSYQPSKVKLS</sequence>
<proteinExistence type="predicted"/>
<keyword evidence="2" id="KW-1185">Reference proteome</keyword>
<organism evidence="1 2">
    <name type="scientific">Caldifermentibacillus hisashii</name>
    <dbReference type="NCBI Taxonomy" id="996558"/>
    <lineage>
        <taxon>Bacteria</taxon>
        <taxon>Bacillati</taxon>
        <taxon>Bacillota</taxon>
        <taxon>Bacilli</taxon>
        <taxon>Bacillales</taxon>
        <taxon>Bacillaceae</taxon>
        <taxon>Caldifermentibacillus</taxon>
    </lineage>
</organism>
<evidence type="ECO:0000313" key="2">
    <source>
        <dbReference type="Proteomes" id="UP001459714"/>
    </source>
</evidence>